<reference evidence="2" key="1">
    <citation type="submission" date="2020-09" db="EMBL/GenBank/DDBJ databases">
        <title>Whole genome shotgun sequence of Streptomyces xanthophaeus NBRC 12829.</title>
        <authorList>
            <person name="Komaki H."/>
            <person name="Tamura T."/>
        </authorList>
    </citation>
    <scope>NUCLEOTIDE SEQUENCE</scope>
    <source>
        <strain evidence="2">NBRC 12829</strain>
    </source>
</reference>
<evidence type="ECO:0000313" key="2">
    <source>
        <dbReference type="EMBL" id="GHI88215.1"/>
    </source>
</evidence>
<gene>
    <name evidence="2" type="ORF">Sxan_55790</name>
</gene>
<dbReference type="AlphaFoldDB" id="A0A919H1R1"/>
<dbReference type="EMBL" id="BNEE01000006">
    <property type="protein sequence ID" value="GHI88215.1"/>
    <property type="molecule type" value="Genomic_DNA"/>
</dbReference>
<dbReference type="Proteomes" id="UP000600026">
    <property type="component" value="Unassembled WGS sequence"/>
</dbReference>
<name>A0A919H1R1_9ACTN</name>
<sequence>MSITRIFQAAAVLALTLAVGAPAVASAATLPTAKPPVSATNDMSWQ</sequence>
<feature type="chain" id="PRO_5037251566" evidence="1">
    <location>
        <begin position="28"/>
        <end position="46"/>
    </location>
</feature>
<keyword evidence="1" id="KW-0732">Signal</keyword>
<protein>
    <submittedName>
        <fullName evidence="2">Uncharacterized protein</fullName>
    </submittedName>
</protein>
<dbReference type="RefSeq" id="WP_157853373.1">
    <property type="nucleotide sequence ID" value="NZ_BNEE01000006.1"/>
</dbReference>
<feature type="signal peptide" evidence="1">
    <location>
        <begin position="1"/>
        <end position="27"/>
    </location>
</feature>
<comment type="caution">
    <text evidence="2">The sequence shown here is derived from an EMBL/GenBank/DDBJ whole genome shotgun (WGS) entry which is preliminary data.</text>
</comment>
<keyword evidence="3" id="KW-1185">Reference proteome</keyword>
<evidence type="ECO:0000256" key="1">
    <source>
        <dbReference type="SAM" id="SignalP"/>
    </source>
</evidence>
<proteinExistence type="predicted"/>
<accession>A0A919H1R1</accession>
<organism evidence="2 3">
    <name type="scientific">Streptomyces xanthophaeus</name>
    <dbReference type="NCBI Taxonomy" id="67385"/>
    <lineage>
        <taxon>Bacteria</taxon>
        <taxon>Bacillati</taxon>
        <taxon>Actinomycetota</taxon>
        <taxon>Actinomycetes</taxon>
        <taxon>Kitasatosporales</taxon>
        <taxon>Streptomycetaceae</taxon>
        <taxon>Streptomyces</taxon>
    </lineage>
</organism>
<evidence type="ECO:0000313" key="3">
    <source>
        <dbReference type="Proteomes" id="UP000600026"/>
    </source>
</evidence>